<dbReference type="PROSITE" id="PS50005">
    <property type="entry name" value="TPR"/>
    <property type="match status" value="2"/>
</dbReference>
<dbReference type="SUPFAM" id="SSF48452">
    <property type="entry name" value="TPR-like"/>
    <property type="match status" value="2"/>
</dbReference>
<dbReference type="OrthoDB" id="600613at2"/>
<keyword evidence="1" id="KW-0677">Repeat</keyword>
<dbReference type="SMART" id="SM00028">
    <property type="entry name" value="TPR"/>
    <property type="match status" value="5"/>
</dbReference>
<dbReference type="AlphaFoldDB" id="A0A1H2TPS8"/>
<dbReference type="RefSeq" id="WP_091736858.1">
    <property type="nucleotide sequence ID" value="NZ_FNNQ01000003.1"/>
</dbReference>
<dbReference type="STRING" id="1048340.SAMN05444487_103209"/>
<keyword evidence="2 3" id="KW-0802">TPR repeat</keyword>
<evidence type="ECO:0000256" key="1">
    <source>
        <dbReference type="ARBA" id="ARBA00022737"/>
    </source>
</evidence>
<dbReference type="InterPro" id="IPR051012">
    <property type="entry name" value="CellSynth/LPSAsmb/PSIAsmb"/>
</dbReference>
<name>A0A1H2TPS8_9BACL</name>
<gene>
    <name evidence="4" type="ORF">SAMN05444487_103209</name>
</gene>
<dbReference type="InterPro" id="IPR036915">
    <property type="entry name" value="Cyclin-like_sf"/>
</dbReference>
<evidence type="ECO:0000256" key="3">
    <source>
        <dbReference type="PROSITE-ProRule" id="PRU00339"/>
    </source>
</evidence>
<dbReference type="InterPro" id="IPR011990">
    <property type="entry name" value="TPR-like_helical_dom_sf"/>
</dbReference>
<dbReference type="Proteomes" id="UP000198534">
    <property type="component" value="Unassembled WGS sequence"/>
</dbReference>
<evidence type="ECO:0000256" key="2">
    <source>
        <dbReference type="ARBA" id="ARBA00022803"/>
    </source>
</evidence>
<accession>A0A1H2TPS8</accession>
<feature type="repeat" description="TPR" evidence="3">
    <location>
        <begin position="24"/>
        <end position="57"/>
    </location>
</feature>
<dbReference type="Gene3D" id="1.10.472.10">
    <property type="entry name" value="Cyclin-like"/>
    <property type="match status" value="1"/>
</dbReference>
<dbReference type="EMBL" id="FNNQ01000003">
    <property type="protein sequence ID" value="SDW45900.1"/>
    <property type="molecule type" value="Genomic_DNA"/>
</dbReference>
<evidence type="ECO:0000313" key="5">
    <source>
        <dbReference type="Proteomes" id="UP000198534"/>
    </source>
</evidence>
<dbReference type="Pfam" id="PF14559">
    <property type="entry name" value="TPR_19"/>
    <property type="match status" value="2"/>
</dbReference>
<dbReference type="PANTHER" id="PTHR45586:SF1">
    <property type="entry name" value="LIPOPOLYSACCHARIDE ASSEMBLY PROTEIN B"/>
    <property type="match status" value="1"/>
</dbReference>
<sequence>MKKPQWGAKNLKREHNVVRLRLDAGFFFERAVRSLDRHRYDKALKYFRLAVEKEPDNPVNLCNLAGILSEMGHFEESNEVLQRVLEQVDPDLSECWFYMANNAANMDDFDTAEDHLIRYLEEEPGGEFAQEAVEMLDMLAYELGRPPRKPEHKPKKEWLRRHEEARIQLESGRFLQATDTLEKLVAEYPDFSAARNNLALAYYYTGELDKAKKVIGEVLEEDPSNLHALCNLAVLAQHNGEREDRDKLVTTLKKWLPYHMEHTYKLGTTMGILGEHDIAYQLFRRILKLEKDPQASLCHYVAAAAFNTKRFLEARKYWRMAKDLDPSSKVPAFFLNQMDSWKGAPPPHLPTVSYHYQLPFEEQFSQLGQQVEKIPEQIKQNPLIRSSFFWALNHGDFDTKVQVIQVLEWIADRETEEVLKNFLMRKEEEDELKRMTLYVLKRIGAEVPFRAILEGREVMIHPSELSQEMPSWLENWERVLECCLAGMSGQYESAHMNDAQVIWADFLRQNHPSLPEIRKVEGWAAALEYVVAKLHGLSLTQKSVARKHEVSSSTVGRHVRLIEQACNVKGNSQFSWRSP</sequence>
<dbReference type="InterPro" id="IPR019734">
    <property type="entry name" value="TPR_rpt"/>
</dbReference>
<dbReference type="SUPFAM" id="SSF47954">
    <property type="entry name" value="Cyclin-like"/>
    <property type="match status" value="1"/>
</dbReference>
<reference evidence="4 5" key="1">
    <citation type="submission" date="2016-10" db="EMBL/GenBank/DDBJ databases">
        <authorList>
            <person name="de Groot N.N."/>
        </authorList>
    </citation>
    <scope>NUCLEOTIDE SEQUENCE [LARGE SCALE GENOMIC DNA]</scope>
    <source>
        <strain evidence="4 5">DSM 45610</strain>
    </source>
</reference>
<evidence type="ECO:0000313" key="4">
    <source>
        <dbReference type="EMBL" id="SDW45900.1"/>
    </source>
</evidence>
<keyword evidence="5" id="KW-1185">Reference proteome</keyword>
<dbReference type="Gene3D" id="1.25.40.10">
    <property type="entry name" value="Tetratricopeptide repeat domain"/>
    <property type="match status" value="2"/>
</dbReference>
<dbReference type="PANTHER" id="PTHR45586">
    <property type="entry name" value="TPR REPEAT-CONTAINING PROTEIN PA4667"/>
    <property type="match status" value="1"/>
</dbReference>
<protein>
    <submittedName>
        <fullName evidence="4">Tetratricopeptide repeat-containing protein</fullName>
    </submittedName>
</protein>
<proteinExistence type="predicted"/>
<organism evidence="4 5">
    <name type="scientific">Marininema mesophilum</name>
    <dbReference type="NCBI Taxonomy" id="1048340"/>
    <lineage>
        <taxon>Bacteria</taxon>
        <taxon>Bacillati</taxon>
        <taxon>Bacillota</taxon>
        <taxon>Bacilli</taxon>
        <taxon>Bacillales</taxon>
        <taxon>Thermoactinomycetaceae</taxon>
        <taxon>Marininema</taxon>
    </lineage>
</organism>
<feature type="repeat" description="TPR" evidence="3">
    <location>
        <begin position="192"/>
        <end position="225"/>
    </location>
</feature>